<accession>A0A2M7TJN4</accession>
<name>A0A2M7TJN4_UNCKA</name>
<comment type="subcellular location">
    <subcellularLocation>
        <location evidence="1">Membrane</location>
        <topology evidence="1">Multi-pass membrane protein</topology>
    </subcellularLocation>
</comment>
<reference evidence="7" key="1">
    <citation type="submission" date="2017-09" db="EMBL/GenBank/DDBJ databases">
        <title>Depth-based differentiation of microbial function through sediment-hosted aquifers and enrichment of novel symbionts in the deep terrestrial subsurface.</title>
        <authorList>
            <person name="Probst A.J."/>
            <person name="Ladd B."/>
            <person name="Jarett J.K."/>
            <person name="Geller-Mcgrath D.E."/>
            <person name="Sieber C.M.K."/>
            <person name="Emerson J.B."/>
            <person name="Anantharaman K."/>
            <person name="Thomas B.C."/>
            <person name="Malmstrom R."/>
            <person name="Stieglmeier M."/>
            <person name="Klingl A."/>
            <person name="Woyke T."/>
            <person name="Ryan C.M."/>
            <person name="Banfield J.F."/>
        </authorList>
    </citation>
    <scope>NUCLEOTIDE SEQUENCE [LARGE SCALE GENOMIC DNA]</scope>
</reference>
<organism evidence="6 7">
    <name type="scientific">candidate division WWE3 bacterium CG_4_10_14_0_2_um_filter_41_14</name>
    <dbReference type="NCBI Taxonomy" id="1975072"/>
    <lineage>
        <taxon>Bacteria</taxon>
        <taxon>Katanobacteria</taxon>
    </lineage>
</organism>
<evidence type="ECO:0000256" key="1">
    <source>
        <dbReference type="ARBA" id="ARBA00004141"/>
    </source>
</evidence>
<feature type="transmembrane region" description="Helical" evidence="5">
    <location>
        <begin position="24"/>
        <end position="40"/>
    </location>
</feature>
<evidence type="ECO:0000256" key="5">
    <source>
        <dbReference type="SAM" id="Phobius"/>
    </source>
</evidence>
<evidence type="ECO:0000256" key="3">
    <source>
        <dbReference type="ARBA" id="ARBA00022989"/>
    </source>
</evidence>
<dbReference type="InterPro" id="IPR019109">
    <property type="entry name" value="MamF_MmsF"/>
</dbReference>
<evidence type="ECO:0008006" key="8">
    <source>
        <dbReference type="Google" id="ProtNLM"/>
    </source>
</evidence>
<keyword evidence="4 5" id="KW-0472">Membrane</keyword>
<sequence>MDNQNETMATEQVVSSSGFDSDKTLGIIAYFVFFIPFIFSKKSNFARFHGNQGLNVLLFSVAVNVVGTFMFLLSWLILPIGNLMVFVFIIIGIINVSQGRTQKLPLIGEWNLLGVE</sequence>
<keyword evidence="2 5" id="KW-0812">Transmembrane</keyword>
<dbReference type="EMBL" id="PFNL01000077">
    <property type="protein sequence ID" value="PIZ46838.1"/>
    <property type="molecule type" value="Genomic_DNA"/>
</dbReference>
<evidence type="ECO:0000256" key="4">
    <source>
        <dbReference type="ARBA" id="ARBA00023136"/>
    </source>
</evidence>
<feature type="transmembrane region" description="Helical" evidence="5">
    <location>
        <begin position="77"/>
        <end position="96"/>
    </location>
</feature>
<comment type="caution">
    <text evidence="6">The sequence shown here is derived from an EMBL/GenBank/DDBJ whole genome shotgun (WGS) entry which is preliminary data.</text>
</comment>
<keyword evidence="3 5" id="KW-1133">Transmembrane helix</keyword>
<dbReference type="Proteomes" id="UP000228920">
    <property type="component" value="Unassembled WGS sequence"/>
</dbReference>
<proteinExistence type="predicted"/>
<evidence type="ECO:0000313" key="7">
    <source>
        <dbReference type="Proteomes" id="UP000228920"/>
    </source>
</evidence>
<dbReference type="Pfam" id="PF09685">
    <property type="entry name" value="MamF_MmsF"/>
    <property type="match status" value="1"/>
</dbReference>
<gene>
    <name evidence="6" type="ORF">COY32_02695</name>
</gene>
<evidence type="ECO:0000313" key="6">
    <source>
        <dbReference type="EMBL" id="PIZ46838.1"/>
    </source>
</evidence>
<protein>
    <recommendedName>
        <fullName evidence="8">DUF4870 domain-containing protein</fullName>
    </recommendedName>
</protein>
<evidence type="ECO:0000256" key="2">
    <source>
        <dbReference type="ARBA" id="ARBA00022692"/>
    </source>
</evidence>
<dbReference type="AlphaFoldDB" id="A0A2M7TJN4"/>
<feature type="transmembrane region" description="Helical" evidence="5">
    <location>
        <begin position="52"/>
        <end position="71"/>
    </location>
</feature>